<evidence type="ECO:0000256" key="10">
    <source>
        <dbReference type="ARBA" id="ARBA00031621"/>
    </source>
</evidence>
<organism evidence="16 17">
    <name type="scientific">Babjeviella inositovora NRRL Y-12698</name>
    <dbReference type="NCBI Taxonomy" id="984486"/>
    <lineage>
        <taxon>Eukaryota</taxon>
        <taxon>Fungi</taxon>
        <taxon>Dikarya</taxon>
        <taxon>Ascomycota</taxon>
        <taxon>Saccharomycotina</taxon>
        <taxon>Pichiomycetes</taxon>
        <taxon>Serinales incertae sedis</taxon>
        <taxon>Babjeviella</taxon>
    </lineage>
</organism>
<evidence type="ECO:0000313" key="17">
    <source>
        <dbReference type="Proteomes" id="UP000094336"/>
    </source>
</evidence>
<dbReference type="GO" id="GO:0006281">
    <property type="term" value="P:DNA repair"/>
    <property type="evidence" value="ECO:0007669"/>
    <property type="project" value="UniProtKB-KW"/>
</dbReference>
<feature type="compositionally biased region" description="Basic and acidic residues" evidence="13">
    <location>
        <begin position="557"/>
        <end position="573"/>
    </location>
</feature>
<gene>
    <name evidence="16" type="ORF">BABINDRAFT_15761</name>
</gene>
<protein>
    <recommendedName>
        <fullName evidence="4">Methylated-DNA--protein-cysteine methyltransferase</fullName>
        <ecNumber evidence="3">2.1.1.63</ecNumber>
    </recommendedName>
    <alternativeName>
        <fullName evidence="9">6-O-methylguanine-DNA methyltransferase</fullName>
    </alternativeName>
    <alternativeName>
        <fullName evidence="11">DNA repair MTase</fullName>
    </alternativeName>
    <alternativeName>
        <fullName evidence="10">O-6-methylguanine-DNA-alkyltransferase</fullName>
    </alternativeName>
</protein>
<evidence type="ECO:0000256" key="9">
    <source>
        <dbReference type="ARBA" id="ARBA00030795"/>
    </source>
</evidence>
<evidence type="ECO:0000259" key="14">
    <source>
        <dbReference type="Pfam" id="PF01035"/>
    </source>
</evidence>
<dbReference type="EMBL" id="KV454443">
    <property type="protein sequence ID" value="ODQ77053.1"/>
    <property type="molecule type" value="Genomic_DNA"/>
</dbReference>
<evidence type="ECO:0000259" key="15">
    <source>
        <dbReference type="Pfam" id="PF09073"/>
    </source>
</evidence>
<proteinExistence type="inferred from homology"/>
<dbReference type="RefSeq" id="XP_018982381.1">
    <property type="nucleotide sequence ID" value="XM_019127291.1"/>
</dbReference>
<feature type="domain" description="Methylated-DNA-[protein]-cysteine S-methyltransferase DNA binding" evidence="14">
    <location>
        <begin position="103"/>
        <end position="182"/>
    </location>
</feature>
<feature type="region of interest" description="Disordered" evidence="13">
    <location>
        <begin position="386"/>
        <end position="573"/>
    </location>
</feature>
<dbReference type="InterPro" id="IPR036217">
    <property type="entry name" value="MethylDNA_cys_MeTrfase_DNAb"/>
</dbReference>
<dbReference type="GeneID" id="30145144"/>
<feature type="compositionally biased region" description="Basic and acidic residues" evidence="13">
    <location>
        <begin position="610"/>
        <end position="631"/>
    </location>
</feature>
<accession>A0A1E3QH61</accession>
<feature type="region of interest" description="Disordered" evidence="13">
    <location>
        <begin position="608"/>
        <end position="643"/>
    </location>
</feature>
<evidence type="ECO:0000256" key="1">
    <source>
        <dbReference type="ARBA" id="ARBA00001286"/>
    </source>
</evidence>
<dbReference type="OrthoDB" id="3364872at2759"/>
<keyword evidence="8" id="KW-0234">DNA repair</keyword>
<dbReference type="STRING" id="984486.A0A1E3QH61"/>
<dbReference type="AlphaFoldDB" id="A0A1E3QH61"/>
<keyword evidence="6" id="KW-0808">Transferase</keyword>
<dbReference type="InterPro" id="IPR001497">
    <property type="entry name" value="MethylDNA_cys_MeTrfase_AS"/>
</dbReference>
<dbReference type="SUPFAM" id="SSF46767">
    <property type="entry name" value="Methylated DNA-protein cysteine methyltransferase, C-terminal domain"/>
    <property type="match status" value="1"/>
</dbReference>
<dbReference type="PROSITE" id="PS00374">
    <property type="entry name" value="MGMT"/>
    <property type="match status" value="1"/>
</dbReference>
<dbReference type="PANTHER" id="PTHR10815">
    <property type="entry name" value="METHYLATED-DNA--PROTEIN-CYSTEINE METHYLTRANSFERASE"/>
    <property type="match status" value="1"/>
</dbReference>
<feature type="compositionally biased region" description="Basic and acidic residues" evidence="13">
    <location>
        <begin position="419"/>
        <end position="431"/>
    </location>
</feature>
<evidence type="ECO:0000256" key="5">
    <source>
        <dbReference type="ARBA" id="ARBA00022603"/>
    </source>
</evidence>
<comment type="catalytic activity">
    <reaction evidence="12">
        <text>a 6-O-methyl-2'-deoxyguanosine in DNA + L-cysteinyl-[protein] = S-methyl-L-cysteinyl-[protein] + a 2'-deoxyguanosine in DNA</text>
        <dbReference type="Rhea" id="RHEA:24000"/>
        <dbReference type="Rhea" id="RHEA-COMP:10131"/>
        <dbReference type="Rhea" id="RHEA-COMP:10132"/>
        <dbReference type="Rhea" id="RHEA-COMP:11367"/>
        <dbReference type="Rhea" id="RHEA-COMP:11368"/>
        <dbReference type="ChEBI" id="CHEBI:29950"/>
        <dbReference type="ChEBI" id="CHEBI:82612"/>
        <dbReference type="ChEBI" id="CHEBI:85445"/>
        <dbReference type="ChEBI" id="CHEBI:85448"/>
        <dbReference type="EC" id="2.1.1.63"/>
    </reaction>
</comment>
<comment type="similarity">
    <text evidence="2">Belongs to the MGMT family.</text>
</comment>
<dbReference type="NCBIfam" id="TIGR00589">
    <property type="entry name" value="ogt"/>
    <property type="match status" value="1"/>
</dbReference>
<feature type="domain" description="Bud22" evidence="15">
    <location>
        <begin position="248"/>
        <end position="643"/>
    </location>
</feature>
<evidence type="ECO:0000256" key="8">
    <source>
        <dbReference type="ARBA" id="ARBA00023204"/>
    </source>
</evidence>
<dbReference type="Gene3D" id="1.10.10.10">
    <property type="entry name" value="Winged helix-like DNA-binding domain superfamily/Winged helix DNA-binding domain"/>
    <property type="match status" value="1"/>
</dbReference>
<dbReference type="CDD" id="cd06445">
    <property type="entry name" value="ATase"/>
    <property type="match status" value="1"/>
</dbReference>
<sequence>MKLFYTISKTSYTSVIVVLDKEGVVYYAALGDNLLVLTKTMQADFAKIKKLGIVAPSLFTEGLNEKISNTNKLFCDVIENPTLINTANAEQTIPHKFIFGTPLQQKVWTYLLDETTHGKYSTYSEIATALLIPTSSRVVANACGANKIAILVPCHRVLTKDGKISGYRWGVAKKKILLDRENQKGSKENNTWKLDLLEVKFFNTKPRFPRTKLLLKSKKLKFNLPESRDAALEQVNTLKRELCERKVHASKTKLERALKKYAKVEGGKATLQLSKIIDNTSKRYTEALVAVTTIQGLQLGYVANAKLVKLCEKVYLTSKELKLYPPLFIPEWIKEAILDKSNPSNPSFQFKNNSNEVNNMVSKIFNTKEFKDLLANAESNMKLVLGPVDKPVTEEATADSDSSSDSDSESDDESVSEISKGEDTVSRQKEVEGDEEFDSDSSIDYDVYKDMVAASSDEDELVVLNEDIDYNDVTDQEPSDEEENSEDSEVPEKKIKDKKKKEVFPELASGYFSGDSGSDISDDEMVKNITKPRKNRRGQRARQKIWEQKYGAKATHVQKEQERYKSERETKQKEYEARVAKRALLAAPSGTNDIPLGDRGAIQAAALKRKAQEDAPLHPSWEAKKKQKEMTQAKFSGKKVTFD</sequence>
<evidence type="ECO:0000313" key="16">
    <source>
        <dbReference type="EMBL" id="ODQ77053.1"/>
    </source>
</evidence>
<keyword evidence="7" id="KW-0227">DNA damage</keyword>
<evidence type="ECO:0000256" key="2">
    <source>
        <dbReference type="ARBA" id="ARBA00008711"/>
    </source>
</evidence>
<feature type="compositionally biased region" description="Basic and acidic residues" evidence="13">
    <location>
        <begin position="490"/>
        <end position="504"/>
    </location>
</feature>
<dbReference type="InterPro" id="IPR014048">
    <property type="entry name" value="MethylDNA_cys_MeTrfase_DNA-bd"/>
</dbReference>
<evidence type="ECO:0000256" key="4">
    <source>
        <dbReference type="ARBA" id="ARBA00015377"/>
    </source>
</evidence>
<comment type="catalytic activity">
    <reaction evidence="1">
        <text>a 4-O-methyl-thymidine in DNA + L-cysteinyl-[protein] = a thymidine in DNA + S-methyl-L-cysteinyl-[protein]</text>
        <dbReference type="Rhea" id="RHEA:53428"/>
        <dbReference type="Rhea" id="RHEA-COMP:10131"/>
        <dbReference type="Rhea" id="RHEA-COMP:10132"/>
        <dbReference type="Rhea" id="RHEA-COMP:13555"/>
        <dbReference type="Rhea" id="RHEA-COMP:13556"/>
        <dbReference type="ChEBI" id="CHEBI:29950"/>
        <dbReference type="ChEBI" id="CHEBI:82612"/>
        <dbReference type="ChEBI" id="CHEBI:137386"/>
        <dbReference type="ChEBI" id="CHEBI:137387"/>
        <dbReference type="EC" id="2.1.1.63"/>
    </reaction>
</comment>
<reference evidence="17" key="1">
    <citation type="submission" date="2016-05" db="EMBL/GenBank/DDBJ databases">
        <title>Comparative genomics of biotechnologically important yeasts.</title>
        <authorList>
            <consortium name="DOE Joint Genome Institute"/>
            <person name="Riley R."/>
            <person name="Haridas S."/>
            <person name="Wolfe K.H."/>
            <person name="Lopes M.R."/>
            <person name="Hittinger C.T."/>
            <person name="Goker M."/>
            <person name="Salamov A."/>
            <person name="Wisecaver J."/>
            <person name="Long T.M."/>
            <person name="Aerts A.L."/>
            <person name="Barry K."/>
            <person name="Choi C."/>
            <person name="Clum A."/>
            <person name="Coughlan A.Y."/>
            <person name="Deshpande S."/>
            <person name="Douglass A.P."/>
            <person name="Hanson S.J."/>
            <person name="Klenk H.-P."/>
            <person name="Labutti K."/>
            <person name="Lapidus A."/>
            <person name="Lindquist E."/>
            <person name="Lipzen A."/>
            <person name="Meier-Kolthoff J.P."/>
            <person name="Ohm R.A."/>
            <person name="Otillar R.P."/>
            <person name="Pangilinan J."/>
            <person name="Peng Y."/>
            <person name="Rokas A."/>
            <person name="Rosa C.A."/>
            <person name="Scheuner C."/>
            <person name="Sibirny A.A."/>
            <person name="Slot J.C."/>
            <person name="Stielow J.B."/>
            <person name="Sun H."/>
            <person name="Kurtzman C.P."/>
            <person name="Blackwell M."/>
            <person name="Grigoriev I.V."/>
            <person name="Jeffries T.W."/>
        </authorList>
    </citation>
    <scope>NUCLEOTIDE SEQUENCE [LARGE SCALE GENOMIC DNA]</scope>
    <source>
        <strain evidence="17">NRRL Y-12698</strain>
    </source>
</reference>
<name>A0A1E3QH61_9ASCO</name>
<dbReference type="InterPro" id="IPR036388">
    <property type="entry name" value="WH-like_DNA-bd_sf"/>
</dbReference>
<evidence type="ECO:0000256" key="6">
    <source>
        <dbReference type="ARBA" id="ARBA00022679"/>
    </source>
</evidence>
<evidence type="ECO:0000256" key="12">
    <source>
        <dbReference type="ARBA" id="ARBA00049348"/>
    </source>
</evidence>
<dbReference type="Proteomes" id="UP000094336">
    <property type="component" value="Unassembled WGS sequence"/>
</dbReference>
<feature type="compositionally biased region" description="Acidic residues" evidence="13">
    <location>
        <begin position="456"/>
        <end position="489"/>
    </location>
</feature>
<evidence type="ECO:0000256" key="11">
    <source>
        <dbReference type="ARBA" id="ARBA00033095"/>
    </source>
</evidence>
<keyword evidence="5" id="KW-0489">Methyltransferase</keyword>
<evidence type="ECO:0000256" key="3">
    <source>
        <dbReference type="ARBA" id="ARBA00011918"/>
    </source>
</evidence>
<feature type="compositionally biased region" description="Basic residues" evidence="13">
    <location>
        <begin position="530"/>
        <end position="543"/>
    </location>
</feature>
<evidence type="ECO:0000256" key="13">
    <source>
        <dbReference type="SAM" id="MobiDB-lite"/>
    </source>
</evidence>
<dbReference type="EC" id="2.1.1.63" evidence="3"/>
<dbReference type="GO" id="GO:0003908">
    <property type="term" value="F:methylated-DNA-[protein]-cysteine S-methyltransferase activity"/>
    <property type="evidence" value="ECO:0007669"/>
    <property type="project" value="UniProtKB-EC"/>
</dbReference>
<dbReference type="Pfam" id="PF09073">
    <property type="entry name" value="BUD22"/>
    <property type="match status" value="1"/>
</dbReference>
<dbReference type="PANTHER" id="PTHR10815:SF13">
    <property type="entry name" value="METHYLATED-DNA--PROTEIN-CYSTEINE METHYLTRANSFERASE"/>
    <property type="match status" value="1"/>
</dbReference>
<keyword evidence="17" id="KW-1185">Reference proteome</keyword>
<evidence type="ECO:0000256" key="7">
    <source>
        <dbReference type="ARBA" id="ARBA00022763"/>
    </source>
</evidence>
<dbReference type="Pfam" id="PF01035">
    <property type="entry name" value="DNA_binding_1"/>
    <property type="match status" value="1"/>
</dbReference>
<dbReference type="GO" id="GO:0032259">
    <property type="term" value="P:methylation"/>
    <property type="evidence" value="ECO:0007669"/>
    <property type="project" value="UniProtKB-KW"/>
</dbReference>
<feature type="compositionally biased region" description="Acidic residues" evidence="13">
    <location>
        <begin position="396"/>
        <end position="415"/>
    </location>
</feature>
<feature type="compositionally biased region" description="Acidic residues" evidence="13">
    <location>
        <begin position="432"/>
        <end position="443"/>
    </location>
</feature>
<dbReference type="InterPro" id="IPR015158">
    <property type="entry name" value="Bud22_dom"/>
</dbReference>